<sequence>MSSDQDDGDEENDSHDRDGIYRPPKLAPVPYTESSKDKRARRAPIPAALSSLAHLDPSRPFVESTSGLGATPSMQSTRAREIQRMTEFEEENMTRLVLKKKDDKRRRKDEEDIALGGTGGIVGRRRGGGLEDEFSDVLRSVGRTRMGAVGDGYEELRTKGRKQDALSRARTRGRDEVDGPGGDEQRQRKRSRFEKEVRVAKKRMSAKNKK</sequence>
<feature type="compositionally biased region" description="Basic and acidic residues" evidence="1">
    <location>
        <begin position="154"/>
        <end position="177"/>
    </location>
</feature>
<dbReference type="AlphaFoldDB" id="W4KJC1"/>
<dbReference type="EMBL" id="KI925455">
    <property type="protein sequence ID" value="ETW85415.1"/>
    <property type="molecule type" value="Genomic_DNA"/>
</dbReference>
<feature type="region of interest" description="Disordered" evidence="1">
    <location>
        <begin position="1"/>
        <end position="80"/>
    </location>
</feature>
<feature type="compositionally biased region" description="Polar residues" evidence="1">
    <location>
        <begin position="63"/>
        <end position="77"/>
    </location>
</feature>
<dbReference type="Proteomes" id="UP000030671">
    <property type="component" value="Unassembled WGS sequence"/>
</dbReference>
<feature type="compositionally biased region" description="Basic residues" evidence="1">
    <location>
        <begin position="200"/>
        <end position="210"/>
    </location>
</feature>
<reference evidence="2 3" key="1">
    <citation type="journal article" date="2012" name="New Phytol.">
        <title>Insight into trade-off between wood decay and parasitism from the genome of a fungal forest pathogen.</title>
        <authorList>
            <person name="Olson A."/>
            <person name="Aerts A."/>
            <person name="Asiegbu F."/>
            <person name="Belbahri L."/>
            <person name="Bouzid O."/>
            <person name="Broberg A."/>
            <person name="Canback B."/>
            <person name="Coutinho P.M."/>
            <person name="Cullen D."/>
            <person name="Dalman K."/>
            <person name="Deflorio G."/>
            <person name="van Diepen L.T."/>
            <person name="Dunand C."/>
            <person name="Duplessis S."/>
            <person name="Durling M."/>
            <person name="Gonthier P."/>
            <person name="Grimwood J."/>
            <person name="Fossdal C.G."/>
            <person name="Hansson D."/>
            <person name="Henrissat B."/>
            <person name="Hietala A."/>
            <person name="Himmelstrand K."/>
            <person name="Hoffmeister D."/>
            <person name="Hogberg N."/>
            <person name="James T.Y."/>
            <person name="Karlsson M."/>
            <person name="Kohler A."/>
            <person name="Kues U."/>
            <person name="Lee Y.H."/>
            <person name="Lin Y.C."/>
            <person name="Lind M."/>
            <person name="Lindquist E."/>
            <person name="Lombard V."/>
            <person name="Lucas S."/>
            <person name="Lunden K."/>
            <person name="Morin E."/>
            <person name="Murat C."/>
            <person name="Park J."/>
            <person name="Raffaello T."/>
            <person name="Rouze P."/>
            <person name="Salamov A."/>
            <person name="Schmutz J."/>
            <person name="Solheim H."/>
            <person name="Stahlberg J."/>
            <person name="Velez H."/>
            <person name="de Vries R.P."/>
            <person name="Wiebenga A."/>
            <person name="Woodward S."/>
            <person name="Yakovlev I."/>
            <person name="Garbelotto M."/>
            <person name="Martin F."/>
            <person name="Grigoriev I.V."/>
            <person name="Stenlid J."/>
        </authorList>
    </citation>
    <scope>NUCLEOTIDE SEQUENCE [LARGE SCALE GENOMIC DNA]</scope>
    <source>
        <strain evidence="2 3">TC 32-1</strain>
    </source>
</reference>
<dbReference type="eggNOG" id="KOG3117">
    <property type="taxonomic scope" value="Eukaryota"/>
</dbReference>
<gene>
    <name evidence="2" type="ORF">HETIRDRAFT_407479</name>
</gene>
<evidence type="ECO:0000313" key="2">
    <source>
        <dbReference type="EMBL" id="ETW85415.1"/>
    </source>
</evidence>
<accession>W4KJC1</accession>
<feature type="compositionally biased region" description="Acidic residues" evidence="1">
    <location>
        <begin position="1"/>
        <end position="13"/>
    </location>
</feature>
<dbReference type="GeneID" id="20672603"/>
<name>W4KJC1_HETIT</name>
<dbReference type="KEGG" id="hir:HETIRDRAFT_407479"/>
<proteinExistence type="predicted"/>
<organism evidence="2 3">
    <name type="scientific">Heterobasidion irregulare (strain TC 32-1)</name>
    <dbReference type="NCBI Taxonomy" id="747525"/>
    <lineage>
        <taxon>Eukaryota</taxon>
        <taxon>Fungi</taxon>
        <taxon>Dikarya</taxon>
        <taxon>Basidiomycota</taxon>
        <taxon>Agaricomycotina</taxon>
        <taxon>Agaricomycetes</taxon>
        <taxon>Russulales</taxon>
        <taxon>Bondarzewiaceae</taxon>
        <taxon>Heterobasidion</taxon>
        <taxon>Heterobasidion annosum species complex</taxon>
    </lineage>
</organism>
<evidence type="ECO:0000313" key="3">
    <source>
        <dbReference type="Proteomes" id="UP000030671"/>
    </source>
</evidence>
<keyword evidence="3" id="KW-1185">Reference proteome</keyword>
<feature type="region of interest" description="Disordered" evidence="1">
    <location>
        <begin position="99"/>
        <end position="210"/>
    </location>
</feature>
<evidence type="ECO:0000256" key="1">
    <source>
        <dbReference type="SAM" id="MobiDB-lite"/>
    </source>
</evidence>
<dbReference type="RefSeq" id="XP_009542278.1">
    <property type="nucleotide sequence ID" value="XM_009543983.1"/>
</dbReference>
<dbReference type="STRING" id="747525.W4KJC1"/>
<protein>
    <submittedName>
        <fullName evidence="2">Uncharacterized protein</fullName>
    </submittedName>
</protein>
<dbReference type="InParanoid" id="W4KJC1"/>
<dbReference type="OrthoDB" id="203440at2759"/>
<dbReference type="HOGENOM" id="CLU_1310282_0_0_1"/>